<dbReference type="EMBL" id="FOZV01000008">
    <property type="protein sequence ID" value="SFS85408.1"/>
    <property type="molecule type" value="Genomic_DNA"/>
</dbReference>
<feature type="transmembrane region" description="Helical" evidence="5">
    <location>
        <begin position="106"/>
        <end position="137"/>
    </location>
</feature>
<dbReference type="OrthoDB" id="7210610at2"/>
<dbReference type="Proteomes" id="UP000198788">
    <property type="component" value="Unassembled WGS sequence"/>
</dbReference>
<feature type="transmembrane region" description="Helical" evidence="5">
    <location>
        <begin position="15"/>
        <end position="46"/>
    </location>
</feature>
<name>A0A1I6T8I7_9CAUL</name>
<keyword evidence="4 5" id="KW-0472">Membrane</keyword>
<dbReference type="GO" id="GO:0032259">
    <property type="term" value="P:methylation"/>
    <property type="evidence" value="ECO:0007669"/>
    <property type="project" value="UniProtKB-KW"/>
</dbReference>
<evidence type="ECO:0000313" key="6">
    <source>
        <dbReference type="EMBL" id="SFS85408.1"/>
    </source>
</evidence>
<keyword evidence="6" id="KW-0489">Methyltransferase</keyword>
<evidence type="ECO:0000256" key="5">
    <source>
        <dbReference type="SAM" id="Phobius"/>
    </source>
</evidence>
<dbReference type="STRING" id="871741.SAMN05192570_3055"/>
<dbReference type="GO" id="GO:0008168">
    <property type="term" value="F:methyltransferase activity"/>
    <property type="evidence" value="ECO:0007669"/>
    <property type="project" value="UniProtKB-KW"/>
</dbReference>
<protein>
    <submittedName>
        <fullName evidence="6">Phospholipid methyltransferase</fullName>
    </submittedName>
</protein>
<evidence type="ECO:0000313" key="7">
    <source>
        <dbReference type="Proteomes" id="UP000198788"/>
    </source>
</evidence>
<dbReference type="PANTHER" id="PTHR12714">
    <property type="entry name" value="PROTEIN-S ISOPRENYLCYSTEINE O-METHYLTRANSFERASE"/>
    <property type="match status" value="1"/>
</dbReference>
<reference evidence="7" key="1">
    <citation type="submission" date="2016-10" db="EMBL/GenBank/DDBJ databases">
        <authorList>
            <person name="Varghese N."/>
            <person name="Submissions S."/>
        </authorList>
    </citation>
    <scope>NUCLEOTIDE SEQUENCE [LARGE SCALE GENOMIC DNA]</scope>
    <source>
        <strain evidence="7">CGMCC 1.10683</strain>
    </source>
</reference>
<dbReference type="Pfam" id="PF04191">
    <property type="entry name" value="PEMT"/>
    <property type="match status" value="1"/>
</dbReference>
<keyword evidence="2 5" id="KW-0812">Transmembrane</keyword>
<evidence type="ECO:0000256" key="4">
    <source>
        <dbReference type="ARBA" id="ARBA00023136"/>
    </source>
</evidence>
<dbReference type="PANTHER" id="PTHR12714:SF9">
    <property type="entry name" value="PROTEIN-S-ISOPRENYLCYSTEINE O-METHYLTRANSFERASE"/>
    <property type="match status" value="1"/>
</dbReference>
<feature type="transmembrane region" description="Helical" evidence="5">
    <location>
        <begin position="58"/>
        <end position="77"/>
    </location>
</feature>
<proteinExistence type="predicted"/>
<evidence type="ECO:0000256" key="3">
    <source>
        <dbReference type="ARBA" id="ARBA00022989"/>
    </source>
</evidence>
<keyword evidence="6" id="KW-0808">Transferase</keyword>
<evidence type="ECO:0000256" key="1">
    <source>
        <dbReference type="ARBA" id="ARBA00004127"/>
    </source>
</evidence>
<dbReference type="InterPro" id="IPR007318">
    <property type="entry name" value="Phopholipid_MeTrfase"/>
</dbReference>
<dbReference type="RefSeq" id="WP_092312797.1">
    <property type="nucleotide sequence ID" value="NZ_FOZV01000008.1"/>
</dbReference>
<comment type="subcellular location">
    <subcellularLocation>
        <location evidence="1">Endomembrane system</location>
        <topology evidence="1">Multi-pass membrane protein</topology>
    </subcellularLocation>
</comment>
<dbReference type="Gene3D" id="1.20.120.1630">
    <property type="match status" value="1"/>
</dbReference>
<organism evidence="6 7">
    <name type="scientific">Brevundimonas viscosa</name>
    <dbReference type="NCBI Taxonomy" id="871741"/>
    <lineage>
        <taxon>Bacteria</taxon>
        <taxon>Pseudomonadati</taxon>
        <taxon>Pseudomonadota</taxon>
        <taxon>Alphaproteobacteria</taxon>
        <taxon>Caulobacterales</taxon>
        <taxon>Caulobacteraceae</taxon>
        <taxon>Brevundimonas</taxon>
    </lineage>
</organism>
<sequence>MAGRDHPGVIAPPPLIYFAFLLAGWGLLTLGQSPFGIDAGFGWLAWGFGLETPVRRGVAIVLIVGGLLLDGAAAGYFRRIGTAVEPWKPSTALATKGLYGLSRNPIYLGFAVTYVGLSIAMDSVAALVLLAPCLWVVDRFVIRREERYLAAKFGAEYEAYRTRVRRWL</sequence>
<keyword evidence="3 5" id="KW-1133">Transmembrane helix</keyword>
<keyword evidence="7" id="KW-1185">Reference proteome</keyword>
<evidence type="ECO:0000256" key="2">
    <source>
        <dbReference type="ARBA" id="ARBA00022692"/>
    </source>
</evidence>
<dbReference type="GO" id="GO:0012505">
    <property type="term" value="C:endomembrane system"/>
    <property type="evidence" value="ECO:0007669"/>
    <property type="project" value="UniProtKB-SubCell"/>
</dbReference>
<accession>A0A1I6T8I7</accession>
<dbReference type="AlphaFoldDB" id="A0A1I6T8I7"/>
<gene>
    <name evidence="6" type="ORF">SAMN05192570_3055</name>
</gene>